<dbReference type="AlphaFoldDB" id="Q07LD8"/>
<dbReference type="KEGG" id="rpe:RPE_3313"/>
<name>Q07LD8_RHOP5</name>
<dbReference type="HOGENOM" id="CLU_2599084_0_0_5"/>
<dbReference type="EMBL" id="CP000463">
    <property type="protein sequence ID" value="ABJ07246.1"/>
    <property type="molecule type" value="Genomic_DNA"/>
</dbReference>
<proteinExistence type="predicted"/>
<gene>
    <name evidence="2" type="ordered locus">RPE_3313</name>
</gene>
<sequence length="89" mass="9549">MAKKAVRKRTSAAGEEGGDKDSSALDRIANLLAIIATRDMDKDDAALKLDAIGFSPTEVASLLDVGTNYVQVARFRKRNAGRKASKKRG</sequence>
<feature type="compositionally biased region" description="Basic residues" evidence="1">
    <location>
        <begin position="1"/>
        <end position="10"/>
    </location>
</feature>
<dbReference type="eggNOG" id="ENOG50318U3">
    <property type="taxonomic scope" value="Bacteria"/>
</dbReference>
<organism evidence="2">
    <name type="scientific">Rhodopseudomonas palustris (strain BisA53)</name>
    <dbReference type="NCBI Taxonomy" id="316055"/>
    <lineage>
        <taxon>Bacteria</taxon>
        <taxon>Pseudomonadati</taxon>
        <taxon>Pseudomonadota</taxon>
        <taxon>Alphaproteobacteria</taxon>
        <taxon>Hyphomicrobiales</taxon>
        <taxon>Nitrobacteraceae</taxon>
        <taxon>Rhodopseudomonas</taxon>
    </lineage>
</organism>
<reference evidence="2" key="1">
    <citation type="submission" date="2006-09" db="EMBL/GenBank/DDBJ databases">
        <title>Complete sequence of Rhodopseudomonas palustris BisA53.</title>
        <authorList>
            <consortium name="US DOE Joint Genome Institute"/>
            <person name="Copeland A."/>
            <person name="Lucas S."/>
            <person name="Lapidus A."/>
            <person name="Barry K."/>
            <person name="Detter J.C."/>
            <person name="Glavina del Rio T."/>
            <person name="Hammon N."/>
            <person name="Israni S."/>
            <person name="Dalin E."/>
            <person name="Tice H."/>
            <person name="Pitluck S."/>
            <person name="Chain P."/>
            <person name="Malfatti S."/>
            <person name="Shin M."/>
            <person name="Vergez L."/>
            <person name="Schmutz J."/>
            <person name="Larimer F."/>
            <person name="Land M."/>
            <person name="Hauser L."/>
            <person name="Pelletier D.A."/>
            <person name="Kyrpides N."/>
            <person name="Kim E."/>
            <person name="Harwood C.S."/>
            <person name="Oda Y."/>
            <person name="Richardson P."/>
        </authorList>
    </citation>
    <scope>NUCLEOTIDE SEQUENCE [LARGE SCALE GENOMIC DNA]</scope>
    <source>
        <strain evidence="2">BisA53</strain>
    </source>
</reference>
<dbReference type="OrthoDB" id="9874895at2"/>
<evidence type="ECO:0000313" key="2">
    <source>
        <dbReference type="EMBL" id="ABJ07246.1"/>
    </source>
</evidence>
<protein>
    <submittedName>
        <fullName evidence="2">Uncharacterized protein</fullName>
    </submittedName>
</protein>
<accession>Q07LD8</accession>
<feature type="region of interest" description="Disordered" evidence="1">
    <location>
        <begin position="1"/>
        <end position="22"/>
    </location>
</feature>
<evidence type="ECO:0000256" key="1">
    <source>
        <dbReference type="SAM" id="MobiDB-lite"/>
    </source>
</evidence>